<keyword evidence="3" id="KW-1185">Reference proteome</keyword>
<dbReference type="EMBL" id="FZOD01000036">
    <property type="protein sequence ID" value="SNT35807.1"/>
    <property type="molecule type" value="Genomic_DNA"/>
</dbReference>
<dbReference type="Proteomes" id="UP000198282">
    <property type="component" value="Unassembled WGS sequence"/>
</dbReference>
<dbReference type="AlphaFoldDB" id="A0A239LYR5"/>
<organism evidence="2 3">
    <name type="scientific">Streptosporangium subroseum</name>
    <dbReference type="NCBI Taxonomy" id="106412"/>
    <lineage>
        <taxon>Bacteria</taxon>
        <taxon>Bacillati</taxon>
        <taxon>Actinomycetota</taxon>
        <taxon>Actinomycetes</taxon>
        <taxon>Streptosporangiales</taxon>
        <taxon>Streptosporangiaceae</taxon>
        <taxon>Streptosporangium</taxon>
    </lineage>
</organism>
<gene>
    <name evidence="2" type="ORF">SAMN05216276_103673</name>
</gene>
<name>A0A239LYR5_9ACTN</name>
<sequence>MISTMPWVPGRATRPHGQGGKVPLQARVPAELKARYDEAAKVRGLSLSLYFEQLIELDPLAPKVVAPQEEDPLLTP</sequence>
<feature type="region of interest" description="Disordered" evidence="1">
    <location>
        <begin position="1"/>
        <end position="22"/>
    </location>
</feature>
<evidence type="ECO:0000256" key="1">
    <source>
        <dbReference type="SAM" id="MobiDB-lite"/>
    </source>
</evidence>
<protein>
    <submittedName>
        <fullName evidence="2">Uncharacterized protein</fullName>
    </submittedName>
</protein>
<evidence type="ECO:0000313" key="2">
    <source>
        <dbReference type="EMBL" id="SNT35807.1"/>
    </source>
</evidence>
<proteinExistence type="predicted"/>
<accession>A0A239LYR5</accession>
<reference evidence="2 3" key="1">
    <citation type="submission" date="2017-06" db="EMBL/GenBank/DDBJ databases">
        <authorList>
            <person name="Kim H.J."/>
            <person name="Triplett B.A."/>
        </authorList>
    </citation>
    <scope>NUCLEOTIDE SEQUENCE [LARGE SCALE GENOMIC DNA]</scope>
    <source>
        <strain evidence="2 3">CGMCC 4.2132</strain>
    </source>
</reference>
<evidence type="ECO:0000313" key="3">
    <source>
        <dbReference type="Proteomes" id="UP000198282"/>
    </source>
</evidence>